<comment type="caution">
    <text evidence="9">The sequence shown here is derived from an EMBL/GenBank/DDBJ whole genome shotgun (WGS) entry which is preliminary data.</text>
</comment>
<organism evidence="9 10">
    <name type="scientific">Phocaeicola barnesiae</name>
    <dbReference type="NCBI Taxonomy" id="376804"/>
    <lineage>
        <taxon>Bacteria</taxon>
        <taxon>Pseudomonadati</taxon>
        <taxon>Bacteroidota</taxon>
        <taxon>Bacteroidia</taxon>
        <taxon>Bacteroidales</taxon>
        <taxon>Bacteroidaceae</taxon>
        <taxon>Phocaeicola</taxon>
    </lineage>
</organism>
<keyword evidence="7" id="KW-0732">Signal</keyword>
<keyword evidence="10" id="KW-1185">Reference proteome</keyword>
<comment type="catalytic activity">
    <reaction evidence="1">
        <text>Hydrolysis of terminal non-reducing N-acetyl-D-hexosamine residues in N-acetyl-beta-D-hexosaminides.</text>
        <dbReference type="EC" id="3.2.1.52"/>
    </reaction>
</comment>
<dbReference type="PANTHER" id="PTHR22600:SF57">
    <property type="entry name" value="BETA-N-ACETYLHEXOSAMINIDASE"/>
    <property type="match status" value="1"/>
</dbReference>
<feature type="active site" description="Proton donor" evidence="6">
    <location>
        <position position="331"/>
    </location>
</feature>
<dbReference type="Proteomes" id="UP001204579">
    <property type="component" value="Unassembled WGS sequence"/>
</dbReference>
<dbReference type="Pfam" id="PF13290">
    <property type="entry name" value="CHB_HEX_C_1"/>
    <property type="match status" value="1"/>
</dbReference>
<dbReference type="InterPro" id="IPR059177">
    <property type="entry name" value="GH29D-like_dom"/>
</dbReference>
<dbReference type="InterPro" id="IPR015882">
    <property type="entry name" value="HEX_bac_N"/>
</dbReference>
<dbReference type="RefSeq" id="WP_235303270.1">
    <property type="nucleotide sequence ID" value="NZ_CALULB010000006.1"/>
</dbReference>
<evidence type="ECO:0000313" key="10">
    <source>
        <dbReference type="Proteomes" id="UP001204579"/>
    </source>
</evidence>
<comment type="similarity">
    <text evidence="2">Belongs to the glycosyl hydrolase 20 family.</text>
</comment>
<protein>
    <recommendedName>
        <fullName evidence="3">beta-N-acetylhexosaminidase</fullName>
        <ecNumber evidence="3">3.2.1.52</ecNumber>
    </recommendedName>
</protein>
<evidence type="ECO:0000256" key="6">
    <source>
        <dbReference type="PIRSR" id="PIRSR625705-1"/>
    </source>
</evidence>
<dbReference type="PRINTS" id="PR00738">
    <property type="entry name" value="GLHYDRLASE20"/>
</dbReference>
<dbReference type="InterPro" id="IPR017853">
    <property type="entry name" value="GH"/>
</dbReference>
<proteinExistence type="inferred from homology"/>
<dbReference type="Pfam" id="PF00728">
    <property type="entry name" value="Glyco_hydro_20"/>
    <property type="match status" value="1"/>
</dbReference>
<dbReference type="Gene3D" id="3.20.20.80">
    <property type="entry name" value="Glycosidases"/>
    <property type="match status" value="1"/>
</dbReference>
<evidence type="ECO:0000256" key="1">
    <source>
        <dbReference type="ARBA" id="ARBA00001231"/>
    </source>
</evidence>
<dbReference type="SUPFAM" id="SSF56988">
    <property type="entry name" value="Anthrax protective antigen"/>
    <property type="match status" value="1"/>
</dbReference>
<dbReference type="InterPro" id="IPR029018">
    <property type="entry name" value="Hex-like_dom2"/>
</dbReference>
<accession>A0AAW5N748</accession>
<dbReference type="EC" id="3.2.1.52" evidence="3"/>
<dbReference type="InterPro" id="IPR025705">
    <property type="entry name" value="Beta_hexosaminidase_sua/sub"/>
</dbReference>
<name>A0AAW5N748_9BACT</name>
<sequence>MRNIFTTLCAGIAFSFMATAGYAQAGDVKSYNEGINIIPMPQSLTQNKGFFQLTDQTTLGATTPEAKTIAEFFAAKMRTATGYNIQVADKGDIKLIIDSKLKTNDEGYTLNVTPKGVTIKGKTAQGLFYGMQSLMQLLPAEIESPVKVEGINWQAQAVNIKDEPRFGYRGLMIDACRHFMPVEDVKKQLDVMALFKLNRMHWHLTDDQGWRIEIKKYPKLTEVGSTRIDGEGTEHKGYYTQEEVKDIVKYAADRFITIVPEIELPGHELAAISAYPELSCQGQPITPRIIWGVEDIVMCAGKEEPFKFLEDVISEVVPLFPGEYFHIGGDECPKTSWKNCPLCQKRIQDEGLQAEDGHSAEERLQSYFVQRMEKVVEKFGKKMIGWDEILEGGLAPSATVMSWRGEEGGIAAASMDHDVIMTPGGNGMYLDHFQGDSKVEPVSIGGYTTLEKTYSYNPTPDTLVAMKKDHYIKGVQANVWSEYLYNTALREYRTFPRALALSEIAWTQVKNKNYKDFERRINNAYVRLDGHNVNYHIPQPEQPNGSCNTVAFTDNVSLTFTTSRPETMVYTLDGTEPTAQSTVYTGPIQFDKTTTLKIATLLPSGKLSRTRTILVDKQELAPAKQVAQTTPGLNMQVTDGYYLNTRLLKDAMAPVKETKVISETRELTSYVKTDESMRGVNQYAAVATGYVNIPEDGVYYFSSDLEEVWIDGKLLINNANEVKRFSRNDNSVALAKGLHEIKAVFLGHIIGGWPSNWNDGSINIRKSDAEKFTKIDGKMLCH</sequence>
<dbReference type="Pfam" id="PF07691">
    <property type="entry name" value="PA14"/>
    <property type="match status" value="1"/>
</dbReference>
<dbReference type="SUPFAM" id="SSF51445">
    <property type="entry name" value="(Trans)glycosidases"/>
    <property type="match status" value="1"/>
</dbReference>
<gene>
    <name evidence="9" type="ORF">NW209_06760</name>
</gene>
<evidence type="ECO:0000256" key="2">
    <source>
        <dbReference type="ARBA" id="ARBA00006285"/>
    </source>
</evidence>
<keyword evidence="5" id="KW-0326">Glycosidase</keyword>
<dbReference type="GO" id="GO:0016020">
    <property type="term" value="C:membrane"/>
    <property type="evidence" value="ECO:0007669"/>
    <property type="project" value="TreeGrafter"/>
</dbReference>
<feature type="chain" id="PRO_5043812139" description="beta-N-acetylhexosaminidase" evidence="7">
    <location>
        <begin position="26"/>
        <end position="782"/>
    </location>
</feature>
<evidence type="ECO:0000256" key="5">
    <source>
        <dbReference type="ARBA" id="ARBA00023295"/>
    </source>
</evidence>
<evidence type="ECO:0000313" key="9">
    <source>
        <dbReference type="EMBL" id="MCR8873713.1"/>
    </source>
</evidence>
<dbReference type="GO" id="GO:0030203">
    <property type="term" value="P:glycosaminoglycan metabolic process"/>
    <property type="evidence" value="ECO:0007669"/>
    <property type="project" value="TreeGrafter"/>
</dbReference>
<dbReference type="GO" id="GO:0005975">
    <property type="term" value="P:carbohydrate metabolic process"/>
    <property type="evidence" value="ECO:0007669"/>
    <property type="project" value="InterPro"/>
</dbReference>
<dbReference type="InterPro" id="IPR015883">
    <property type="entry name" value="Glyco_hydro_20_cat"/>
</dbReference>
<dbReference type="EMBL" id="JANRHJ010000006">
    <property type="protein sequence ID" value="MCR8873713.1"/>
    <property type="molecule type" value="Genomic_DNA"/>
</dbReference>
<dbReference type="InterPro" id="IPR011658">
    <property type="entry name" value="PA14_dom"/>
</dbReference>
<feature type="domain" description="PA14" evidence="8">
    <location>
        <begin position="629"/>
        <end position="770"/>
    </location>
</feature>
<dbReference type="AlphaFoldDB" id="A0AAW5N748"/>
<reference evidence="9 10" key="1">
    <citation type="submission" date="2022-08" db="EMBL/GenBank/DDBJ databases">
        <authorList>
            <person name="Zeman M."/>
            <person name="Kubasova T."/>
        </authorList>
    </citation>
    <scope>NUCLEOTIDE SEQUENCE [LARGE SCALE GENOMIC DNA]</scope>
    <source>
        <strain evidence="9 10">ET62</strain>
    </source>
</reference>
<evidence type="ECO:0000256" key="3">
    <source>
        <dbReference type="ARBA" id="ARBA00012663"/>
    </source>
</evidence>
<dbReference type="CDD" id="cd06563">
    <property type="entry name" value="GH20_chitobiase-like"/>
    <property type="match status" value="1"/>
</dbReference>
<dbReference type="SMART" id="SM00758">
    <property type="entry name" value="PA14"/>
    <property type="match status" value="1"/>
</dbReference>
<dbReference type="PANTHER" id="PTHR22600">
    <property type="entry name" value="BETA-HEXOSAMINIDASE"/>
    <property type="match status" value="1"/>
</dbReference>
<evidence type="ECO:0000259" key="8">
    <source>
        <dbReference type="SMART" id="SM00758"/>
    </source>
</evidence>
<dbReference type="Pfam" id="PF02838">
    <property type="entry name" value="Glyco_hydro_20b"/>
    <property type="match status" value="1"/>
</dbReference>
<dbReference type="SUPFAM" id="SSF55545">
    <property type="entry name" value="beta-N-acetylhexosaminidase-like domain"/>
    <property type="match status" value="1"/>
</dbReference>
<dbReference type="GO" id="GO:0004563">
    <property type="term" value="F:beta-N-acetylhexosaminidase activity"/>
    <property type="evidence" value="ECO:0007669"/>
    <property type="project" value="UniProtKB-EC"/>
</dbReference>
<feature type="signal peptide" evidence="7">
    <location>
        <begin position="1"/>
        <end position="25"/>
    </location>
</feature>
<dbReference type="Gene3D" id="3.30.379.10">
    <property type="entry name" value="Chitobiase/beta-hexosaminidase domain 2-like"/>
    <property type="match status" value="1"/>
</dbReference>
<evidence type="ECO:0000256" key="7">
    <source>
        <dbReference type="SAM" id="SignalP"/>
    </source>
</evidence>
<evidence type="ECO:0000256" key="4">
    <source>
        <dbReference type="ARBA" id="ARBA00022801"/>
    </source>
</evidence>
<keyword evidence="4" id="KW-0378">Hydrolase</keyword>